<evidence type="ECO:0000256" key="1">
    <source>
        <dbReference type="SAM" id="SignalP"/>
    </source>
</evidence>
<dbReference type="SMART" id="SM00220">
    <property type="entry name" value="S_TKc"/>
    <property type="match status" value="1"/>
</dbReference>
<evidence type="ECO:0000313" key="4">
    <source>
        <dbReference type="Proteomes" id="UP000271241"/>
    </source>
</evidence>
<accession>A0A4P9XJX0</accession>
<dbReference type="SUPFAM" id="SSF56112">
    <property type="entry name" value="Protein kinase-like (PK-like)"/>
    <property type="match status" value="1"/>
</dbReference>
<protein>
    <submittedName>
        <fullName evidence="3">Kinase-like domain-containing protein</fullName>
    </submittedName>
</protein>
<sequence>MKFSALALASVLVLLAGSVAIAAPPSLDHDNTLGSGHAPDFREQTQLRELFKQRAGTMNEFAATAFYNNRPVFLKCMRNFDTYTREVKALTAIKQIASATATPPEGIKHIVEIVHNFSTPNKYHCVMTHRLRGTYLDNLVRQANPNERDAIAREVFRQVLQGIQALHEAGYAHGDLKGDNIVVSLKVVEDVAKQQEPGVLKYRGLMVKPNVVIIDLGMASQWRIHERLPHFGAEQFRAPELLNYKKELPMPDMRYADVWALGVTLYEMLEKKYPFPQQPSTLETAKTITDDIPEHFVDTSQWTVPLPMKYWNRAVEEMVRETLRLDAAARPLPDQLLKHSRWLSENAEIGTHPSPLARSLVGPPLLNT</sequence>
<dbReference type="GO" id="GO:0044773">
    <property type="term" value="P:mitotic DNA damage checkpoint signaling"/>
    <property type="evidence" value="ECO:0007669"/>
    <property type="project" value="TreeGrafter"/>
</dbReference>
<dbReference type="InterPro" id="IPR011009">
    <property type="entry name" value="Kinase-like_dom_sf"/>
</dbReference>
<keyword evidence="1" id="KW-0732">Signal</keyword>
<dbReference type="PANTHER" id="PTHR44167">
    <property type="entry name" value="OVARIAN-SPECIFIC SERINE/THREONINE-PROTEIN KINASE LOK-RELATED"/>
    <property type="match status" value="1"/>
</dbReference>
<dbReference type="InterPro" id="IPR008271">
    <property type="entry name" value="Ser/Thr_kinase_AS"/>
</dbReference>
<dbReference type="EMBL" id="KZ993111">
    <property type="protein sequence ID" value="RKP05500.1"/>
    <property type="molecule type" value="Genomic_DNA"/>
</dbReference>
<keyword evidence="3" id="KW-0808">Transferase</keyword>
<name>A0A4P9XJX0_9FUNG</name>
<feature type="domain" description="Protein kinase" evidence="2">
    <location>
        <begin position="27"/>
        <end position="343"/>
    </location>
</feature>
<dbReference type="Gene3D" id="1.10.510.10">
    <property type="entry name" value="Transferase(Phosphotransferase) domain 1"/>
    <property type="match status" value="1"/>
</dbReference>
<dbReference type="InterPro" id="IPR000719">
    <property type="entry name" value="Prot_kinase_dom"/>
</dbReference>
<dbReference type="Pfam" id="PF00069">
    <property type="entry name" value="Pkinase"/>
    <property type="match status" value="1"/>
</dbReference>
<proteinExistence type="predicted"/>
<evidence type="ECO:0000259" key="2">
    <source>
        <dbReference type="PROSITE" id="PS50011"/>
    </source>
</evidence>
<dbReference type="GO" id="GO:0005524">
    <property type="term" value="F:ATP binding"/>
    <property type="evidence" value="ECO:0007669"/>
    <property type="project" value="InterPro"/>
</dbReference>
<dbReference type="Proteomes" id="UP000271241">
    <property type="component" value="Unassembled WGS sequence"/>
</dbReference>
<dbReference type="PROSITE" id="PS50011">
    <property type="entry name" value="PROTEIN_KINASE_DOM"/>
    <property type="match status" value="1"/>
</dbReference>
<dbReference type="STRING" id="78915.A0A4P9XJX0"/>
<dbReference type="PANTHER" id="PTHR44167:SF24">
    <property type="entry name" value="SERINE_THREONINE-PROTEIN KINASE CHK2"/>
    <property type="match status" value="1"/>
</dbReference>
<gene>
    <name evidence="3" type="ORF">THASP1DRAFT_26012</name>
</gene>
<dbReference type="PROSITE" id="PS00108">
    <property type="entry name" value="PROTEIN_KINASE_ST"/>
    <property type="match status" value="1"/>
</dbReference>
<dbReference type="OrthoDB" id="541276at2759"/>
<dbReference type="GO" id="GO:0004674">
    <property type="term" value="F:protein serine/threonine kinase activity"/>
    <property type="evidence" value="ECO:0007669"/>
    <property type="project" value="TreeGrafter"/>
</dbReference>
<dbReference type="GO" id="GO:0005634">
    <property type="term" value="C:nucleus"/>
    <property type="evidence" value="ECO:0007669"/>
    <property type="project" value="TreeGrafter"/>
</dbReference>
<keyword evidence="3" id="KW-0418">Kinase</keyword>
<feature type="signal peptide" evidence="1">
    <location>
        <begin position="1"/>
        <end position="22"/>
    </location>
</feature>
<evidence type="ECO:0000313" key="3">
    <source>
        <dbReference type="EMBL" id="RKP05500.1"/>
    </source>
</evidence>
<dbReference type="AlphaFoldDB" id="A0A4P9XJX0"/>
<reference evidence="4" key="1">
    <citation type="journal article" date="2018" name="Nat. Microbiol.">
        <title>Leveraging single-cell genomics to expand the fungal tree of life.</title>
        <authorList>
            <person name="Ahrendt S.R."/>
            <person name="Quandt C.A."/>
            <person name="Ciobanu D."/>
            <person name="Clum A."/>
            <person name="Salamov A."/>
            <person name="Andreopoulos B."/>
            <person name="Cheng J.F."/>
            <person name="Woyke T."/>
            <person name="Pelin A."/>
            <person name="Henrissat B."/>
            <person name="Reynolds N.K."/>
            <person name="Benny G.L."/>
            <person name="Smith M.E."/>
            <person name="James T.Y."/>
            <person name="Grigoriev I.V."/>
        </authorList>
    </citation>
    <scope>NUCLEOTIDE SEQUENCE [LARGE SCALE GENOMIC DNA]</scope>
    <source>
        <strain evidence="4">RSA 1356</strain>
    </source>
</reference>
<feature type="chain" id="PRO_5020777152" evidence="1">
    <location>
        <begin position="23"/>
        <end position="368"/>
    </location>
</feature>
<keyword evidence="4" id="KW-1185">Reference proteome</keyword>
<organism evidence="3 4">
    <name type="scientific">Thamnocephalis sphaerospora</name>
    <dbReference type="NCBI Taxonomy" id="78915"/>
    <lineage>
        <taxon>Eukaryota</taxon>
        <taxon>Fungi</taxon>
        <taxon>Fungi incertae sedis</taxon>
        <taxon>Zoopagomycota</taxon>
        <taxon>Zoopagomycotina</taxon>
        <taxon>Zoopagomycetes</taxon>
        <taxon>Zoopagales</taxon>
        <taxon>Sigmoideomycetaceae</taxon>
        <taxon>Thamnocephalis</taxon>
    </lineage>
</organism>